<organism evidence="3 4">
    <name type="scientific">Amphritea opalescens</name>
    <dbReference type="NCBI Taxonomy" id="2490544"/>
    <lineage>
        <taxon>Bacteria</taxon>
        <taxon>Pseudomonadati</taxon>
        <taxon>Pseudomonadota</taxon>
        <taxon>Gammaproteobacteria</taxon>
        <taxon>Oceanospirillales</taxon>
        <taxon>Oceanospirillaceae</taxon>
        <taxon>Amphritea</taxon>
    </lineage>
</organism>
<comment type="similarity">
    <text evidence="1">Belongs to the metallophosphoesterase superfamily. YfcE family.</text>
</comment>
<dbReference type="InterPro" id="IPR029052">
    <property type="entry name" value="Metallo-depent_PP-like"/>
</dbReference>
<dbReference type="SUPFAM" id="SSF56300">
    <property type="entry name" value="Metallo-dependent phosphatases"/>
    <property type="match status" value="1"/>
</dbReference>
<evidence type="ECO:0000313" key="3">
    <source>
        <dbReference type="EMBL" id="RTE65249.1"/>
    </source>
</evidence>
<comment type="caution">
    <text evidence="3">The sequence shown here is derived from an EMBL/GenBank/DDBJ whole genome shotgun (WGS) entry which is preliminary data.</text>
</comment>
<dbReference type="Proteomes" id="UP000283087">
    <property type="component" value="Unassembled WGS sequence"/>
</dbReference>
<reference evidence="3 4" key="1">
    <citation type="submission" date="2018-11" db="EMBL/GenBank/DDBJ databases">
        <title>The draft genome sequence of Amphritea opalescens ANRC-JH13T.</title>
        <authorList>
            <person name="Fang Z."/>
            <person name="Zhang Y."/>
            <person name="Han X."/>
        </authorList>
    </citation>
    <scope>NUCLEOTIDE SEQUENCE [LARGE SCALE GENOMIC DNA]</scope>
    <source>
        <strain evidence="3 4">ANRC-JH13</strain>
    </source>
</reference>
<keyword evidence="4" id="KW-1185">Reference proteome</keyword>
<dbReference type="InterPro" id="IPR024654">
    <property type="entry name" value="Calcineurin-like_PHP_lpxH"/>
</dbReference>
<dbReference type="RefSeq" id="WP_126159196.1">
    <property type="nucleotide sequence ID" value="NZ_RQXW01000012.1"/>
</dbReference>
<feature type="domain" description="Calcineurin-like phosphoesterase" evidence="2">
    <location>
        <begin position="26"/>
        <end position="208"/>
    </location>
</feature>
<dbReference type="Gene3D" id="3.60.21.10">
    <property type="match status" value="1"/>
</dbReference>
<protein>
    <submittedName>
        <fullName evidence="3">Metallophosphoesterase</fullName>
    </submittedName>
</protein>
<accession>A0A430KP14</accession>
<evidence type="ECO:0000313" key="4">
    <source>
        <dbReference type="Proteomes" id="UP000283087"/>
    </source>
</evidence>
<dbReference type="OrthoDB" id="9813918at2"/>
<gene>
    <name evidence="3" type="ORF">EH243_13495</name>
</gene>
<proteinExistence type="inferred from homology"/>
<dbReference type="EMBL" id="RQXW01000012">
    <property type="protein sequence ID" value="RTE65249.1"/>
    <property type="molecule type" value="Genomic_DNA"/>
</dbReference>
<dbReference type="CDD" id="cd00838">
    <property type="entry name" value="MPP_superfamily"/>
    <property type="match status" value="1"/>
</dbReference>
<name>A0A430KP14_9GAMM</name>
<dbReference type="Pfam" id="PF12850">
    <property type="entry name" value="Metallophos_2"/>
    <property type="match status" value="1"/>
</dbReference>
<evidence type="ECO:0000259" key="2">
    <source>
        <dbReference type="Pfam" id="PF12850"/>
    </source>
</evidence>
<dbReference type="AlphaFoldDB" id="A0A430KP14"/>
<evidence type="ECO:0000256" key="1">
    <source>
        <dbReference type="ARBA" id="ARBA00008950"/>
    </source>
</evidence>
<sequence>MTTFKPDETAPLLIFGGPYSNLQATQAIQQVAEQQGITPSNIICTGDLVAYCAQPDETVNLLREWGIHIIAGNCEESVGQGAKDCGCGFTEGSSCDLLSAQWYNFTLPRVSDANKAWMRQLPEQSCFTYGKQRFTVIHGGLDTNNQFLFASDSEVEKQQQLAQSNSDIIISGHSGIPFGQHIANGYWLNAGVIGMPANDGTAQTWYMLITPEDDQLVCRWQRLTYDYSTTVEQMTAAGLNNGYKQAVATGLWPSLDVLPTQEKTLTGRMLSLPEIIIPLA</sequence>